<keyword evidence="1" id="KW-0812">Transmembrane</keyword>
<keyword evidence="1" id="KW-0472">Membrane</keyword>
<organism evidence="2 3">
    <name type="scientific">Meloidogyne enterolobii</name>
    <name type="common">Root-knot nematode worm</name>
    <name type="synonym">Meloidogyne mayaguensis</name>
    <dbReference type="NCBI Taxonomy" id="390850"/>
    <lineage>
        <taxon>Eukaryota</taxon>
        <taxon>Metazoa</taxon>
        <taxon>Ecdysozoa</taxon>
        <taxon>Nematoda</taxon>
        <taxon>Chromadorea</taxon>
        <taxon>Rhabditida</taxon>
        <taxon>Tylenchina</taxon>
        <taxon>Tylenchomorpha</taxon>
        <taxon>Tylenchoidea</taxon>
        <taxon>Meloidogynidae</taxon>
        <taxon>Meloidogyninae</taxon>
        <taxon>Meloidogyne</taxon>
    </lineage>
</organism>
<gene>
    <name evidence="2" type="ORF">MENT_LOCUS15929</name>
</gene>
<comment type="caution">
    <text evidence="2">The sequence shown here is derived from an EMBL/GenBank/DDBJ whole genome shotgun (WGS) entry which is preliminary data.</text>
</comment>
<name>A0A6V7UQF9_MELEN</name>
<reference evidence="2 3" key="1">
    <citation type="submission" date="2020-08" db="EMBL/GenBank/DDBJ databases">
        <authorList>
            <person name="Koutsovoulos G."/>
            <person name="Danchin GJ E."/>
        </authorList>
    </citation>
    <scope>NUCLEOTIDE SEQUENCE [LARGE SCALE GENOMIC DNA]</scope>
</reference>
<evidence type="ECO:0000313" key="3">
    <source>
        <dbReference type="Proteomes" id="UP000580250"/>
    </source>
</evidence>
<dbReference type="Proteomes" id="UP000580250">
    <property type="component" value="Unassembled WGS sequence"/>
</dbReference>
<accession>A0A6V7UQF9</accession>
<evidence type="ECO:0000313" key="2">
    <source>
        <dbReference type="EMBL" id="CAD2163320.1"/>
    </source>
</evidence>
<keyword evidence="1" id="KW-1133">Transmembrane helix</keyword>
<dbReference type="EMBL" id="CAJEWN010000097">
    <property type="protein sequence ID" value="CAD2163320.1"/>
    <property type="molecule type" value="Genomic_DNA"/>
</dbReference>
<sequence length="72" mass="8644">MFVSSIQKNKLLKNIYLLFLLFSIYFLFLSLVFFFKKEIREEHRVVLDGRVNSVEGCKRARPMAICPLRRFL</sequence>
<evidence type="ECO:0000256" key="1">
    <source>
        <dbReference type="SAM" id="Phobius"/>
    </source>
</evidence>
<feature type="transmembrane region" description="Helical" evidence="1">
    <location>
        <begin position="15"/>
        <end position="35"/>
    </location>
</feature>
<protein>
    <submittedName>
        <fullName evidence="2">Uncharacterized protein</fullName>
    </submittedName>
</protein>
<proteinExistence type="predicted"/>
<dbReference type="AlphaFoldDB" id="A0A6V7UQF9"/>